<keyword evidence="3" id="KW-1185">Reference proteome</keyword>
<evidence type="ECO:0000256" key="1">
    <source>
        <dbReference type="SAM" id="MobiDB-lite"/>
    </source>
</evidence>
<protein>
    <submittedName>
        <fullName evidence="2">Uncharacterized protein</fullName>
    </submittedName>
</protein>
<proteinExistence type="predicted"/>
<gene>
    <name evidence="2" type="ORF">CLO192961_LOCUS346722</name>
</gene>
<sequence>MERSFITVQVAPWIEILHAFLDAMEDFINYFPQVSYWLGASGLYLPTKEELLNHQHHDMASIMLAAILATLILAQVARWLETSGVYHSYNESLFKGTSTLLRAIYALFSWSTLYSLFSDYETDHERERRLLDNCAGNDLLPPRRSNSTCRRVDPPRKRLRRFKEQWKENSFPSSRPPWVREQRLAWEKNVYELYMEALVHDHDALEGELAERDASLESLREEMFELKLRIDQNRNWYCKIWNMYKPGDVVQKAPMSLAKTALRQTDMWEDMYRRNLARLQDEVQTLNLQLEKMMEGEKALKRQIAQFSVEREEYRKERQKDQALISDLKREFEERLKQVQVEVQDEERAEDVSTEESLEDDEDEDERQIAQFSRRLTHKTSNDSIGLGSTQLSEELKDADLNDDDMPLSWN</sequence>
<dbReference type="EMBL" id="CABFNS010000862">
    <property type="protein sequence ID" value="VUC33338.1"/>
    <property type="molecule type" value="Genomic_DNA"/>
</dbReference>
<feature type="compositionally biased region" description="Polar residues" evidence="1">
    <location>
        <begin position="382"/>
        <end position="393"/>
    </location>
</feature>
<evidence type="ECO:0000313" key="2">
    <source>
        <dbReference type="EMBL" id="VUC33338.1"/>
    </source>
</evidence>
<feature type="compositionally biased region" description="Acidic residues" evidence="1">
    <location>
        <begin position="401"/>
        <end position="411"/>
    </location>
</feature>
<reference evidence="2 3" key="1">
    <citation type="submission" date="2019-06" db="EMBL/GenBank/DDBJ databases">
        <authorList>
            <person name="Broberg M."/>
        </authorList>
    </citation>
    <scope>NUCLEOTIDE SEQUENCE [LARGE SCALE GENOMIC DNA]</scope>
</reference>
<feature type="compositionally biased region" description="Acidic residues" evidence="1">
    <location>
        <begin position="343"/>
        <end position="366"/>
    </location>
</feature>
<dbReference type="Proteomes" id="UP000766486">
    <property type="component" value="Unassembled WGS sequence"/>
</dbReference>
<name>A0ABY6UQ60_BIOOC</name>
<accession>A0ABY6UQ60</accession>
<feature type="region of interest" description="Disordered" evidence="1">
    <location>
        <begin position="341"/>
        <end position="411"/>
    </location>
</feature>
<organism evidence="2 3">
    <name type="scientific">Bionectria ochroleuca</name>
    <name type="common">Gliocladium roseum</name>
    <dbReference type="NCBI Taxonomy" id="29856"/>
    <lineage>
        <taxon>Eukaryota</taxon>
        <taxon>Fungi</taxon>
        <taxon>Dikarya</taxon>
        <taxon>Ascomycota</taxon>
        <taxon>Pezizomycotina</taxon>
        <taxon>Sordariomycetes</taxon>
        <taxon>Hypocreomycetidae</taxon>
        <taxon>Hypocreales</taxon>
        <taxon>Bionectriaceae</taxon>
        <taxon>Clonostachys</taxon>
    </lineage>
</organism>
<evidence type="ECO:0000313" key="3">
    <source>
        <dbReference type="Proteomes" id="UP000766486"/>
    </source>
</evidence>
<comment type="caution">
    <text evidence="2">The sequence shown here is derived from an EMBL/GenBank/DDBJ whole genome shotgun (WGS) entry which is preliminary data.</text>
</comment>